<dbReference type="InterPro" id="IPR025291">
    <property type="entry name" value="DUF4153"/>
</dbReference>
<feature type="transmembrane region" description="Helical" evidence="1">
    <location>
        <begin position="146"/>
        <end position="170"/>
    </location>
</feature>
<evidence type="ECO:0000313" key="3">
    <source>
        <dbReference type="Proteomes" id="UP000179467"/>
    </source>
</evidence>
<keyword evidence="1" id="KW-1133">Transmembrane helix</keyword>
<feature type="transmembrane region" description="Helical" evidence="1">
    <location>
        <begin position="326"/>
        <end position="347"/>
    </location>
</feature>
<evidence type="ECO:0000313" key="2">
    <source>
        <dbReference type="EMBL" id="OHT19224.1"/>
    </source>
</evidence>
<evidence type="ECO:0000256" key="1">
    <source>
        <dbReference type="SAM" id="Phobius"/>
    </source>
</evidence>
<accession>A0A1S1HAR0</accession>
<feature type="transmembrane region" description="Helical" evidence="1">
    <location>
        <begin position="102"/>
        <end position="125"/>
    </location>
</feature>
<dbReference type="EMBL" id="MIPT01000001">
    <property type="protein sequence ID" value="OHT19224.1"/>
    <property type="molecule type" value="Genomic_DNA"/>
</dbReference>
<sequence length="591" mass="62560">MDVAETKADWPARAWGLALLGAAIGLGIHLLTDKAGGYGMTDDPLRLAAATFLGVAGLSFAVVLERVRIGWSAAFALVAGLVIAAVIYWNGGPGRWEADDGWRLFCAVLAVGIAGPLFQTIRDGALEAGKGRGLRALPYPAVHDHGWTNVVLVLLALVFVGVVWLLAWLLASLFNLIGIDLLQELLRKDWFGWMMSGAAMGAAIGLLRDHDRVVAMLQRVAMLVLSVLAPVLGAGLLIFLIATLFTGLEPLWAATRDTTPILLSACAGALILANAVIGDSPEDEARNRPLRWGALALAFAILPLAAIAAVSTGLRVGQYGLTPARLWALTFIAFACAVGLAYWAALARRRLAWATPARPANIALAIGLCAVMLLLSTPIVSFGALSARSQVARLEAGKVSPERFDWAALRYDFGPAGKAAVERLAKSGTPAIRTAAARTLDEKDRWALAQRTRDVDAKAAFAGRVTVLPEKAPLPDALVDAILREGGGCGRNDDRGRCIVRHVGGSGEAVVLSWRAGCEACAIDAAYFVRGADGKWEAAAERWPVPPPPAEAKKAQATAERAAAERGEIEVRQVTRRQVFVGGRPVGTVFE</sequence>
<gene>
    <name evidence="2" type="ORF">BHE75_01207</name>
</gene>
<name>A0A1S1HAR0_9SPHN</name>
<evidence type="ECO:0008006" key="4">
    <source>
        <dbReference type="Google" id="ProtNLM"/>
    </source>
</evidence>
<feature type="transmembrane region" description="Helical" evidence="1">
    <location>
        <begin position="71"/>
        <end position="90"/>
    </location>
</feature>
<feature type="transmembrane region" description="Helical" evidence="1">
    <location>
        <begin position="359"/>
        <end position="385"/>
    </location>
</feature>
<reference evidence="2 3" key="1">
    <citation type="submission" date="2016-09" db="EMBL/GenBank/DDBJ databases">
        <title>Metabolic pathway, cell adaptation mechanisms and a novel monoxygenase revealed through proteogenomic-transcription analysis of a Sphingomonas haloaromaticamans strain degrading the fungicide ortho-phenylphenol.</title>
        <authorList>
            <person name="Perruchon C."/>
            <person name="Papadopoulou E.S."/>
            <person name="Rousidou C."/>
            <person name="Vasileiadis S."/>
            <person name="Tanou G."/>
            <person name="Amoutzias G."/>
            <person name="Molassiotis A."/>
            <person name="Karpouzas D.G."/>
        </authorList>
    </citation>
    <scope>NUCLEOTIDE SEQUENCE [LARGE SCALE GENOMIC DNA]</scope>
    <source>
        <strain evidence="2 3">P3</strain>
    </source>
</reference>
<feature type="transmembrane region" description="Helical" evidence="1">
    <location>
        <begin position="290"/>
        <end position="314"/>
    </location>
</feature>
<feature type="transmembrane region" description="Helical" evidence="1">
    <location>
        <begin position="260"/>
        <end position="278"/>
    </location>
</feature>
<feature type="transmembrane region" description="Helical" evidence="1">
    <location>
        <begin position="220"/>
        <end position="248"/>
    </location>
</feature>
<feature type="transmembrane region" description="Helical" evidence="1">
    <location>
        <begin position="12"/>
        <end position="32"/>
    </location>
</feature>
<dbReference type="Proteomes" id="UP000179467">
    <property type="component" value="Unassembled WGS sequence"/>
</dbReference>
<organism evidence="2 3">
    <name type="scientific">Edaphosphingomonas haloaromaticamans</name>
    <dbReference type="NCBI Taxonomy" id="653954"/>
    <lineage>
        <taxon>Bacteria</taxon>
        <taxon>Pseudomonadati</taxon>
        <taxon>Pseudomonadota</taxon>
        <taxon>Alphaproteobacteria</taxon>
        <taxon>Sphingomonadales</taxon>
        <taxon>Rhizorhabdaceae</taxon>
        <taxon>Edaphosphingomonas</taxon>
    </lineage>
</organism>
<dbReference type="OrthoDB" id="7402611at2"/>
<dbReference type="Pfam" id="PF13687">
    <property type="entry name" value="DUF4153"/>
    <property type="match status" value="1"/>
</dbReference>
<keyword evidence="3" id="KW-1185">Reference proteome</keyword>
<feature type="transmembrane region" description="Helical" evidence="1">
    <location>
        <begin position="190"/>
        <end position="208"/>
    </location>
</feature>
<keyword evidence="1" id="KW-0472">Membrane</keyword>
<comment type="caution">
    <text evidence="2">The sequence shown here is derived from an EMBL/GenBank/DDBJ whole genome shotgun (WGS) entry which is preliminary data.</text>
</comment>
<dbReference type="AlphaFoldDB" id="A0A1S1HAR0"/>
<protein>
    <recommendedName>
        <fullName evidence="4">DUF4153 domain-containing protein</fullName>
    </recommendedName>
</protein>
<feature type="transmembrane region" description="Helical" evidence="1">
    <location>
        <begin position="44"/>
        <end position="64"/>
    </location>
</feature>
<keyword evidence="1" id="KW-0812">Transmembrane</keyword>
<proteinExistence type="predicted"/>